<gene>
    <name evidence="2" type="ORF">APAL1065_LOCUS12785</name>
</gene>
<dbReference type="AlphaFoldDB" id="A0A7S2YD16"/>
<dbReference type="EMBL" id="HBHT01019058">
    <property type="protein sequence ID" value="CAD9967416.1"/>
    <property type="molecule type" value="Transcribed_RNA"/>
</dbReference>
<evidence type="ECO:0000313" key="2">
    <source>
        <dbReference type="EMBL" id="CAD9967416.1"/>
    </source>
</evidence>
<feature type="region of interest" description="Disordered" evidence="1">
    <location>
        <begin position="164"/>
        <end position="196"/>
    </location>
</feature>
<sequence>MTIPSNQIILDRVRSLSFQPVCTRVKKFPSAIKPRGPMIWFWGLALVRCDGYVYLLADNHSAGDYSCSTSGGAGQKCSSSCPDCALCQPATAVTSAATGVIYYTKAFVKVLEFQQGRALEGLAFYDNDDSMDCSGTEEYSRCSSKQDETVITAVCRVVTESVHNDQKKNSDGDNGDDEDDDNGDKEQGGGSSSGASLMGRNGGLLAAVVMGLSLLLVV</sequence>
<reference evidence="2" key="1">
    <citation type="submission" date="2021-01" db="EMBL/GenBank/DDBJ databases">
        <authorList>
            <person name="Corre E."/>
            <person name="Pelletier E."/>
            <person name="Niang G."/>
            <person name="Scheremetjew M."/>
            <person name="Finn R."/>
            <person name="Kale V."/>
            <person name="Holt S."/>
            <person name="Cochrane G."/>
            <person name="Meng A."/>
            <person name="Brown T."/>
            <person name="Cohen L."/>
        </authorList>
    </citation>
    <scope>NUCLEOTIDE SEQUENCE</scope>
    <source>
        <strain evidence="2">CCMP125</strain>
    </source>
</reference>
<name>A0A7S2YD16_9STRA</name>
<accession>A0A7S2YD16</accession>
<protein>
    <submittedName>
        <fullName evidence="2">Uncharacterized protein</fullName>
    </submittedName>
</protein>
<feature type="compositionally biased region" description="Acidic residues" evidence="1">
    <location>
        <begin position="173"/>
        <end position="183"/>
    </location>
</feature>
<organism evidence="2">
    <name type="scientific">Entomoneis paludosa</name>
    <dbReference type="NCBI Taxonomy" id="265537"/>
    <lineage>
        <taxon>Eukaryota</taxon>
        <taxon>Sar</taxon>
        <taxon>Stramenopiles</taxon>
        <taxon>Ochrophyta</taxon>
        <taxon>Bacillariophyta</taxon>
        <taxon>Bacillariophyceae</taxon>
        <taxon>Bacillariophycidae</taxon>
        <taxon>Entomoneidaceae</taxon>
        <taxon>Entomoneis</taxon>
    </lineage>
</organism>
<evidence type="ECO:0000256" key="1">
    <source>
        <dbReference type="SAM" id="MobiDB-lite"/>
    </source>
</evidence>
<proteinExistence type="predicted"/>